<dbReference type="PANTHER" id="PTHR43201">
    <property type="entry name" value="ACYL-COA SYNTHETASE"/>
    <property type="match status" value="1"/>
</dbReference>
<dbReference type="InterPro" id="IPR042099">
    <property type="entry name" value="ANL_N_sf"/>
</dbReference>
<evidence type="ECO:0000256" key="4">
    <source>
        <dbReference type="SAM" id="MobiDB-lite"/>
    </source>
</evidence>
<dbReference type="InterPro" id="IPR025110">
    <property type="entry name" value="AMP-bd_C"/>
</dbReference>
<evidence type="ECO:0000259" key="5">
    <source>
        <dbReference type="PROSITE" id="PS50075"/>
    </source>
</evidence>
<comment type="cofactor">
    <cofactor evidence="1">
        <name>pantetheine 4'-phosphate</name>
        <dbReference type="ChEBI" id="CHEBI:47942"/>
    </cofactor>
</comment>
<name>A0ABW5G476_9PSEU</name>
<dbReference type="SUPFAM" id="SSF56801">
    <property type="entry name" value="Acetyl-CoA synthetase-like"/>
    <property type="match status" value="1"/>
</dbReference>
<gene>
    <name evidence="6" type="ORF">ACFSXZ_36335</name>
</gene>
<dbReference type="InterPro" id="IPR036736">
    <property type="entry name" value="ACP-like_sf"/>
</dbReference>
<dbReference type="RefSeq" id="WP_378270594.1">
    <property type="nucleotide sequence ID" value="NZ_JBHUKR010000023.1"/>
</dbReference>
<protein>
    <submittedName>
        <fullName evidence="6">AMP-binding protein</fullName>
    </submittedName>
</protein>
<comment type="similarity">
    <text evidence="2">Belongs to the ATP-dependent AMP-binding enzyme family.</text>
</comment>
<accession>A0ABW5G476</accession>
<proteinExistence type="inferred from homology"/>
<dbReference type="Pfam" id="PF13193">
    <property type="entry name" value="AMP-binding_C"/>
    <property type="match status" value="1"/>
</dbReference>
<organism evidence="6 7">
    <name type="scientific">Amycolatopsis pigmentata</name>
    <dbReference type="NCBI Taxonomy" id="450801"/>
    <lineage>
        <taxon>Bacteria</taxon>
        <taxon>Bacillati</taxon>
        <taxon>Actinomycetota</taxon>
        <taxon>Actinomycetes</taxon>
        <taxon>Pseudonocardiales</taxon>
        <taxon>Pseudonocardiaceae</taxon>
        <taxon>Amycolatopsis</taxon>
    </lineage>
</organism>
<dbReference type="EMBL" id="JBHUKR010000023">
    <property type="protein sequence ID" value="MFD2421813.1"/>
    <property type="molecule type" value="Genomic_DNA"/>
</dbReference>
<dbReference type="Gene3D" id="3.30.300.30">
    <property type="match status" value="1"/>
</dbReference>
<keyword evidence="3" id="KW-0436">Ligase</keyword>
<feature type="region of interest" description="Disordered" evidence="4">
    <location>
        <begin position="569"/>
        <end position="592"/>
    </location>
</feature>
<feature type="domain" description="Carrier" evidence="5">
    <location>
        <begin position="942"/>
        <end position="1018"/>
    </location>
</feature>
<dbReference type="InterPro" id="IPR000873">
    <property type="entry name" value="AMP-dep_synth/lig_dom"/>
</dbReference>
<dbReference type="PROSITE" id="PS50075">
    <property type="entry name" value="CARRIER"/>
    <property type="match status" value="1"/>
</dbReference>
<dbReference type="SUPFAM" id="SSF47336">
    <property type="entry name" value="ACP-like"/>
    <property type="match status" value="1"/>
</dbReference>
<evidence type="ECO:0000256" key="2">
    <source>
        <dbReference type="ARBA" id="ARBA00006432"/>
    </source>
</evidence>
<comment type="caution">
    <text evidence="6">The sequence shown here is derived from an EMBL/GenBank/DDBJ whole genome shotgun (WGS) entry which is preliminary data.</text>
</comment>
<dbReference type="Gene3D" id="3.40.50.12780">
    <property type="entry name" value="N-terminal domain of ligase-like"/>
    <property type="match status" value="1"/>
</dbReference>
<evidence type="ECO:0000256" key="3">
    <source>
        <dbReference type="ARBA" id="ARBA00022598"/>
    </source>
</evidence>
<dbReference type="Pfam" id="PF00501">
    <property type="entry name" value="AMP-binding"/>
    <property type="match status" value="1"/>
</dbReference>
<dbReference type="InterPro" id="IPR029058">
    <property type="entry name" value="AB_hydrolase_fold"/>
</dbReference>
<evidence type="ECO:0000256" key="1">
    <source>
        <dbReference type="ARBA" id="ARBA00001957"/>
    </source>
</evidence>
<sequence length="1031" mass="110018">MTSARSSTDRGWQRPVSPIEWIYQANPAETSMTPQIFVEGTGTLDAGELAAAVGAAAQVCPGARLTRKGRVWVDSGRPPEVRVIDGAGLDRVNYAHPGLDRPLRGDRGGPLSEVVLLTGEAPVLVFRSHHSIMDGRGLQLWIGEVFRALRGEPLIGASSPLTETRLIRQVGVPDGVRPRLLKGDAAFRARGPFRSRGGIMRRLTVAGVHPAVLARVAATANKVCGLAAGTFFFPVDLRRHLPDIRATGNLTTGIGVRLNPDSTWQQIYAEVLDALAKDTDLASFPNLDAIESIVRVPQAFMRVTVKLLDTILSYTPRNAWSFALTHLGRLDLADYATNTFVPSTVFGVPRRGYFFPPSFTVVELPGHTEITFTSDGGPQSAERAEELLEAIASDLGDSTAHTDNRVLPEVVSLSREKSARAAPGAPPPAAASALELVRQHAARRPRSVALIEPGGRSIDYGRLVGVLSSLATALRDAGVGQGDRVATILPDGLDAGVLFLAVATVAVSAPLNPAYSESELDNAFALLEPALLVVRPGLSTTAREVAKRHGIPVAELERDDDSFRITLDEPARRRGPSGPHHGESLVLQTSGTTGQGKLVPLTWPTMLAAAEASAKAYGLTSADRRLNIMPLFHVQGLVGSLLAALCCGSSVVCADTFLPGDILNWLTKHDVTWFSASPAMHQRILEHAPEDWLPPRALRFVRSGSAALSPVLRTALERFYRIPIVESYGMTEAHQIASTPVRLGVTAMVPTGSTIGLLADGVVSTRAGVRGEIVVSGANVISRYLVPEEANATAFVDGWFRTGDEGELTESGELRITGRIKDLIIRGGEKVAPVEVENALKRHPAVRQVAVCGVPGPGFTEQVAAVVVLEEDAAATPGELRAFARSALAPYKVPTLFDYREELPVSSGGKVSRASLARELKLKLPAIGHEAGRPASRDPEDVVRTPLEANLAGLWAQVLGVESVGIHDDFFTLGGQSIEGIALVAAVNQTLHTSVEPLTLFDEGNTVRKMARLIESRRLLPSSETTGEASR</sequence>
<dbReference type="InterPro" id="IPR045851">
    <property type="entry name" value="AMP-bd_C_sf"/>
</dbReference>
<evidence type="ECO:0000313" key="6">
    <source>
        <dbReference type="EMBL" id="MFD2421813.1"/>
    </source>
</evidence>
<keyword evidence="7" id="KW-1185">Reference proteome</keyword>
<dbReference type="InterPro" id="IPR009081">
    <property type="entry name" value="PP-bd_ACP"/>
</dbReference>
<dbReference type="Proteomes" id="UP001597417">
    <property type="component" value="Unassembled WGS sequence"/>
</dbReference>
<dbReference type="InterPro" id="IPR023213">
    <property type="entry name" value="CAT-like_dom_sf"/>
</dbReference>
<dbReference type="Gene3D" id="3.30.559.10">
    <property type="entry name" value="Chloramphenicol acetyltransferase-like domain"/>
    <property type="match status" value="1"/>
</dbReference>
<evidence type="ECO:0000313" key="7">
    <source>
        <dbReference type="Proteomes" id="UP001597417"/>
    </source>
</evidence>
<dbReference type="SUPFAM" id="SSF52777">
    <property type="entry name" value="CoA-dependent acyltransferases"/>
    <property type="match status" value="1"/>
</dbReference>
<dbReference type="PANTHER" id="PTHR43201:SF5">
    <property type="entry name" value="MEDIUM-CHAIN ACYL-COA LIGASE ACSF2, MITOCHONDRIAL"/>
    <property type="match status" value="1"/>
</dbReference>
<dbReference type="Gene3D" id="3.40.50.1820">
    <property type="entry name" value="alpha/beta hydrolase"/>
    <property type="match status" value="1"/>
</dbReference>
<dbReference type="Pfam" id="PF00550">
    <property type="entry name" value="PP-binding"/>
    <property type="match status" value="1"/>
</dbReference>
<reference evidence="7" key="1">
    <citation type="journal article" date="2019" name="Int. J. Syst. Evol. Microbiol.">
        <title>The Global Catalogue of Microorganisms (GCM) 10K type strain sequencing project: providing services to taxonomists for standard genome sequencing and annotation.</title>
        <authorList>
            <consortium name="The Broad Institute Genomics Platform"/>
            <consortium name="The Broad Institute Genome Sequencing Center for Infectious Disease"/>
            <person name="Wu L."/>
            <person name="Ma J."/>
        </authorList>
    </citation>
    <scope>NUCLEOTIDE SEQUENCE [LARGE SCALE GENOMIC DNA]</scope>
    <source>
        <strain evidence="7">CGMCC 4.7645</strain>
    </source>
</reference>